<sequence>MLDALLSHPVAGSLLTRLVVLADEVVEGPEPEDVKAGWGAFALFILGIAAVVLLSFSLVKQLRRAQQARDAGVYGDVPTDRGGPADGSPEGPAAGPAGSGRTPRGEGPDLRD</sequence>
<keyword evidence="2" id="KW-0812">Transmembrane</keyword>
<proteinExistence type="predicted"/>
<feature type="transmembrane region" description="Helical" evidence="2">
    <location>
        <begin position="38"/>
        <end position="59"/>
    </location>
</feature>
<keyword evidence="2" id="KW-1133">Transmembrane helix</keyword>
<evidence type="ECO:0000313" key="3">
    <source>
        <dbReference type="EMBL" id="NYG56779.1"/>
    </source>
</evidence>
<organism evidence="3 4">
    <name type="scientific">Nocardioides perillae</name>
    <dbReference type="NCBI Taxonomy" id="1119534"/>
    <lineage>
        <taxon>Bacteria</taxon>
        <taxon>Bacillati</taxon>
        <taxon>Actinomycetota</taxon>
        <taxon>Actinomycetes</taxon>
        <taxon>Propionibacteriales</taxon>
        <taxon>Nocardioidaceae</taxon>
        <taxon>Nocardioides</taxon>
    </lineage>
</organism>
<protein>
    <submittedName>
        <fullName evidence="3">Uncharacterized protein</fullName>
    </submittedName>
</protein>
<dbReference type="RefSeq" id="WP_179518980.1">
    <property type="nucleotide sequence ID" value="NZ_JACCAC010000001.1"/>
</dbReference>
<keyword evidence="4" id="KW-1185">Reference proteome</keyword>
<evidence type="ECO:0000256" key="1">
    <source>
        <dbReference type="SAM" id="MobiDB-lite"/>
    </source>
</evidence>
<dbReference type="AlphaFoldDB" id="A0A7Y9RWV2"/>
<feature type="compositionally biased region" description="Low complexity" evidence="1">
    <location>
        <begin position="86"/>
        <end position="100"/>
    </location>
</feature>
<accession>A0A7Y9RWV2</accession>
<evidence type="ECO:0000313" key="4">
    <source>
        <dbReference type="Proteomes" id="UP000544110"/>
    </source>
</evidence>
<dbReference type="EMBL" id="JACCAC010000001">
    <property type="protein sequence ID" value="NYG56779.1"/>
    <property type="molecule type" value="Genomic_DNA"/>
</dbReference>
<gene>
    <name evidence="3" type="ORF">BJ989_003083</name>
</gene>
<dbReference type="Proteomes" id="UP000544110">
    <property type="component" value="Unassembled WGS sequence"/>
</dbReference>
<comment type="caution">
    <text evidence="3">The sequence shown here is derived from an EMBL/GenBank/DDBJ whole genome shotgun (WGS) entry which is preliminary data.</text>
</comment>
<keyword evidence="2" id="KW-0472">Membrane</keyword>
<feature type="region of interest" description="Disordered" evidence="1">
    <location>
        <begin position="68"/>
        <end position="112"/>
    </location>
</feature>
<name>A0A7Y9RWV2_9ACTN</name>
<reference evidence="3 4" key="1">
    <citation type="submission" date="2020-07" db="EMBL/GenBank/DDBJ databases">
        <title>Sequencing the genomes of 1000 actinobacteria strains.</title>
        <authorList>
            <person name="Klenk H.-P."/>
        </authorList>
    </citation>
    <scope>NUCLEOTIDE SEQUENCE [LARGE SCALE GENOMIC DNA]</scope>
    <source>
        <strain evidence="3 4">DSM 24552</strain>
    </source>
</reference>
<feature type="compositionally biased region" description="Basic and acidic residues" evidence="1">
    <location>
        <begin position="103"/>
        <end position="112"/>
    </location>
</feature>
<evidence type="ECO:0000256" key="2">
    <source>
        <dbReference type="SAM" id="Phobius"/>
    </source>
</evidence>